<dbReference type="AlphaFoldDB" id="A0A1W1E033"/>
<dbReference type="InterPro" id="IPR029063">
    <property type="entry name" value="SAM-dependent_MTases_sf"/>
</dbReference>
<dbReference type="Pfam" id="PF08242">
    <property type="entry name" value="Methyltransf_12"/>
    <property type="match status" value="1"/>
</dbReference>
<keyword evidence="2" id="KW-0808">Transferase</keyword>
<organism evidence="2">
    <name type="scientific">hydrothermal vent metagenome</name>
    <dbReference type="NCBI Taxonomy" id="652676"/>
    <lineage>
        <taxon>unclassified sequences</taxon>
        <taxon>metagenomes</taxon>
        <taxon>ecological metagenomes</taxon>
    </lineage>
</organism>
<dbReference type="SUPFAM" id="SSF53335">
    <property type="entry name" value="S-adenosyl-L-methionine-dependent methyltransferases"/>
    <property type="match status" value="1"/>
</dbReference>
<evidence type="ECO:0000313" key="2">
    <source>
        <dbReference type="EMBL" id="SFV87181.1"/>
    </source>
</evidence>
<reference evidence="2" key="1">
    <citation type="submission" date="2016-10" db="EMBL/GenBank/DDBJ databases">
        <authorList>
            <person name="de Groot N.N."/>
        </authorList>
    </citation>
    <scope>NUCLEOTIDE SEQUENCE</scope>
</reference>
<accession>A0A1W1E033</accession>
<sequence>MKKNNHWDSIFSNAEDSSLGWYEKDLTKTFTLLNKIERWEKSTVFVSGAGTSFLIDTLLSKKIALIVNDISIEAINKVKARLGTPEKKIDWLCQDISQPFHKKIATVDIWLDRAVLHFLIEEKKIEGYFENLKKHLAPNGYAIFAEFSKTGATKCAGLPIHQYDKEELSKRLGKTFKLISHFGHIYITPRGDKKPYIYTLYQRISNK</sequence>
<dbReference type="GO" id="GO:0008168">
    <property type="term" value="F:methyltransferase activity"/>
    <property type="evidence" value="ECO:0007669"/>
    <property type="project" value="UniProtKB-KW"/>
</dbReference>
<feature type="domain" description="Methyltransferase type 12" evidence="1">
    <location>
        <begin position="48"/>
        <end position="141"/>
    </location>
</feature>
<protein>
    <submittedName>
        <fullName evidence="2">SAM-dependent methyltransferases</fullName>
    </submittedName>
</protein>
<keyword evidence="2" id="KW-0489">Methyltransferase</keyword>
<dbReference type="EMBL" id="FPHY01000161">
    <property type="protein sequence ID" value="SFV87181.1"/>
    <property type="molecule type" value="Genomic_DNA"/>
</dbReference>
<name>A0A1W1E033_9ZZZZ</name>
<dbReference type="Gene3D" id="3.40.50.150">
    <property type="entry name" value="Vaccinia Virus protein VP39"/>
    <property type="match status" value="1"/>
</dbReference>
<gene>
    <name evidence="2" type="ORF">MNB_SUP05-SYMBIONT-4-383</name>
</gene>
<dbReference type="GO" id="GO:0032259">
    <property type="term" value="P:methylation"/>
    <property type="evidence" value="ECO:0007669"/>
    <property type="project" value="UniProtKB-KW"/>
</dbReference>
<proteinExistence type="predicted"/>
<dbReference type="InterPro" id="IPR013217">
    <property type="entry name" value="Methyltransf_12"/>
</dbReference>
<evidence type="ECO:0000259" key="1">
    <source>
        <dbReference type="Pfam" id="PF08242"/>
    </source>
</evidence>
<dbReference type="CDD" id="cd02440">
    <property type="entry name" value="AdoMet_MTases"/>
    <property type="match status" value="1"/>
</dbReference>